<dbReference type="GO" id="GO:0015171">
    <property type="term" value="F:amino acid transmembrane transporter activity"/>
    <property type="evidence" value="ECO:0007669"/>
    <property type="project" value="TreeGrafter"/>
</dbReference>
<dbReference type="InterPro" id="IPR004841">
    <property type="entry name" value="AA-permease/SLC12A_dom"/>
</dbReference>
<comment type="subcellular location">
    <subcellularLocation>
        <location evidence="1">Membrane</location>
        <topology evidence="1">Multi-pass membrane protein</topology>
    </subcellularLocation>
</comment>
<organism evidence="10 11">
    <name type="scientific">Thelonectria olida</name>
    <dbReference type="NCBI Taxonomy" id="1576542"/>
    <lineage>
        <taxon>Eukaryota</taxon>
        <taxon>Fungi</taxon>
        <taxon>Dikarya</taxon>
        <taxon>Ascomycota</taxon>
        <taxon>Pezizomycotina</taxon>
        <taxon>Sordariomycetes</taxon>
        <taxon>Hypocreomycetidae</taxon>
        <taxon>Hypocreales</taxon>
        <taxon>Nectriaceae</taxon>
        <taxon>Thelonectria</taxon>
    </lineage>
</organism>
<keyword evidence="4" id="KW-0029">Amino-acid transport</keyword>
<keyword evidence="5 8" id="KW-1133">Transmembrane helix</keyword>
<feature type="transmembrane region" description="Helical" evidence="8">
    <location>
        <begin position="285"/>
        <end position="306"/>
    </location>
</feature>
<evidence type="ECO:0000313" key="10">
    <source>
        <dbReference type="EMBL" id="KAH6873430.1"/>
    </source>
</evidence>
<sequence>MSSDQVESSLEESKDMAPPKLEKHVSCANTVHEGTMEEGSMRDNSDFLHRRLGQRQIQLIAIGGSIGTALFVLIGSALSYAGPLGMLLAYITYAIILGLVNSSMAEMVVYMPVSGSFIRMAAKWVDPALGVMMGYNFLLYQWSVIPFEITAINLVLKYWSDDIPVAAVCGVCMAAYFCLNVFAVKYYGEAEFWLAIGKVILILIVFSFTFVTMCGGNPQHDAYGFRHWKKPFNQYIATGSLGHFEGFLAALWLAVFTYAGPEYVGMIAGEAKQPRKTLKQAFKTIYWRFGIFFIGSALCVGTILSADDPALGDQHYGAGGSPYVIAMKNMGVEGLPHLVNALLLTSIFSAGNTYVYAATRTLYSLSVQGQAPRFLQKCTKSGVPVWALVITMISPALSFFNVSASTSVVITWFINITTASQILMYMGVCITYLCFYRAIKAQGISRRSLPYRGWGQPYLTWVALAFYFSVLCTYSYTMYLPGNWDIGSFFSYYTMGFVGILVFVGWKVYHQTSFVKPAEADLVWDKMVIDAYEEDAEPVTSCWRDARRFMQWRK</sequence>
<dbReference type="GO" id="GO:0016020">
    <property type="term" value="C:membrane"/>
    <property type="evidence" value="ECO:0007669"/>
    <property type="project" value="UniProtKB-SubCell"/>
</dbReference>
<protein>
    <submittedName>
        <fullName evidence="10">Amino acid transporter-like protein</fullName>
    </submittedName>
</protein>
<comment type="caution">
    <text evidence="10">The sequence shown here is derived from an EMBL/GenBank/DDBJ whole genome shotgun (WGS) entry which is preliminary data.</text>
</comment>
<dbReference type="PANTHER" id="PTHR43341">
    <property type="entry name" value="AMINO ACID PERMEASE"/>
    <property type="match status" value="1"/>
</dbReference>
<dbReference type="FunFam" id="1.20.1740.10:FF:000006">
    <property type="entry name" value="General amino acid permease"/>
    <property type="match status" value="1"/>
</dbReference>
<evidence type="ECO:0000256" key="7">
    <source>
        <dbReference type="SAM" id="MobiDB-lite"/>
    </source>
</evidence>
<keyword evidence="11" id="KW-1185">Reference proteome</keyword>
<feature type="transmembrane region" description="Helical" evidence="8">
    <location>
        <begin position="59"/>
        <end position="81"/>
    </location>
</feature>
<feature type="transmembrane region" description="Helical" evidence="8">
    <location>
        <begin position="412"/>
        <end position="436"/>
    </location>
</feature>
<feature type="transmembrane region" description="Helical" evidence="8">
    <location>
        <begin position="489"/>
        <end position="509"/>
    </location>
</feature>
<evidence type="ECO:0000313" key="11">
    <source>
        <dbReference type="Proteomes" id="UP000777438"/>
    </source>
</evidence>
<reference evidence="10 11" key="1">
    <citation type="journal article" date="2021" name="Nat. Commun.">
        <title>Genetic determinants of endophytism in the Arabidopsis root mycobiome.</title>
        <authorList>
            <person name="Mesny F."/>
            <person name="Miyauchi S."/>
            <person name="Thiergart T."/>
            <person name="Pickel B."/>
            <person name="Atanasova L."/>
            <person name="Karlsson M."/>
            <person name="Huettel B."/>
            <person name="Barry K.W."/>
            <person name="Haridas S."/>
            <person name="Chen C."/>
            <person name="Bauer D."/>
            <person name="Andreopoulos W."/>
            <person name="Pangilinan J."/>
            <person name="LaButti K."/>
            <person name="Riley R."/>
            <person name="Lipzen A."/>
            <person name="Clum A."/>
            <person name="Drula E."/>
            <person name="Henrissat B."/>
            <person name="Kohler A."/>
            <person name="Grigoriev I.V."/>
            <person name="Martin F.M."/>
            <person name="Hacquard S."/>
        </authorList>
    </citation>
    <scope>NUCLEOTIDE SEQUENCE [LARGE SCALE GENOMIC DNA]</scope>
    <source>
        <strain evidence="10 11">MPI-CAGE-CH-0241</strain>
    </source>
</reference>
<dbReference type="Proteomes" id="UP000777438">
    <property type="component" value="Unassembled WGS sequence"/>
</dbReference>
<feature type="domain" description="Amino acid permease/ SLC12A" evidence="9">
    <location>
        <begin position="57"/>
        <end position="514"/>
    </location>
</feature>
<feature type="compositionally biased region" description="Basic and acidic residues" evidence="7">
    <location>
        <begin position="11"/>
        <end position="23"/>
    </location>
</feature>
<evidence type="ECO:0000256" key="3">
    <source>
        <dbReference type="ARBA" id="ARBA00022692"/>
    </source>
</evidence>
<proteinExistence type="predicted"/>
<evidence type="ECO:0000256" key="4">
    <source>
        <dbReference type="ARBA" id="ARBA00022970"/>
    </source>
</evidence>
<feature type="region of interest" description="Disordered" evidence="7">
    <location>
        <begin position="1"/>
        <end position="23"/>
    </location>
</feature>
<feature type="transmembrane region" description="Helical" evidence="8">
    <location>
        <begin position="457"/>
        <end position="477"/>
    </location>
</feature>
<feature type="transmembrane region" description="Helical" evidence="8">
    <location>
        <begin position="163"/>
        <end position="183"/>
    </location>
</feature>
<dbReference type="PANTHER" id="PTHR43341:SF6">
    <property type="entry name" value="AMINO ACID TRANSPORTER (EUROFUNG)"/>
    <property type="match status" value="1"/>
</dbReference>
<evidence type="ECO:0000256" key="2">
    <source>
        <dbReference type="ARBA" id="ARBA00022448"/>
    </source>
</evidence>
<feature type="transmembrane region" description="Helical" evidence="8">
    <location>
        <begin position="383"/>
        <end position="400"/>
    </location>
</feature>
<dbReference type="AlphaFoldDB" id="A0A9P9AI11"/>
<keyword evidence="3 8" id="KW-0812">Transmembrane</keyword>
<evidence type="ECO:0000256" key="8">
    <source>
        <dbReference type="SAM" id="Phobius"/>
    </source>
</evidence>
<accession>A0A9P9AI11</accession>
<evidence type="ECO:0000256" key="1">
    <source>
        <dbReference type="ARBA" id="ARBA00004141"/>
    </source>
</evidence>
<dbReference type="PIRSF" id="PIRSF006060">
    <property type="entry name" value="AA_transporter"/>
    <property type="match status" value="1"/>
</dbReference>
<name>A0A9P9AI11_9HYPO</name>
<keyword evidence="6 8" id="KW-0472">Membrane</keyword>
<evidence type="ECO:0000256" key="5">
    <source>
        <dbReference type="ARBA" id="ARBA00022989"/>
    </source>
</evidence>
<dbReference type="OrthoDB" id="10062876at2759"/>
<evidence type="ECO:0000256" key="6">
    <source>
        <dbReference type="ARBA" id="ARBA00023136"/>
    </source>
</evidence>
<keyword evidence="2" id="KW-0813">Transport</keyword>
<evidence type="ECO:0000259" key="9">
    <source>
        <dbReference type="Pfam" id="PF00324"/>
    </source>
</evidence>
<feature type="transmembrane region" description="Helical" evidence="8">
    <location>
        <begin position="192"/>
        <end position="211"/>
    </location>
</feature>
<gene>
    <name evidence="10" type="ORF">B0T10DRAFT_567846</name>
</gene>
<dbReference type="Pfam" id="PF00324">
    <property type="entry name" value="AA_permease"/>
    <property type="match status" value="1"/>
</dbReference>
<dbReference type="InterPro" id="IPR050524">
    <property type="entry name" value="APC_YAT"/>
</dbReference>
<feature type="transmembrane region" description="Helical" evidence="8">
    <location>
        <begin position="337"/>
        <end position="357"/>
    </location>
</feature>
<dbReference type="EMBL" id="JAGPYM010000046">
    <property type="protein sequence ID" value="KAH6873430.1"/>
    <property type="molecule type" value="Genomic_DNA"/>
</dbReference>
<feature type="transmembrane region" description="Helical" evidence="8">
    <location>
        <begin position="87"/>
        <end position="112"/>
    </location>
</feature>
<dbReference type="Gene3D" id="1.20.1740.10">
    <property type="entry name" value="Amino acid/polyamine transporter I"/>
    <property type="match status" value="1"/>
</dbReference>